<accession>A0A4P7GNV4</accession>
<dbReference type="KEGG" id="noy:EXE57_16965"/>
<sequence>MLGHGCSQGIGLAGGGHAGEDRAFVDNSSDHAGIPPGHRISRPVARTRPRRDHRRYGSWGPRSGLERSRGCPVEETTEITTTAVVVRPPRGPLGGLARWAATDCRPGSVVLSIGAGENWSGSLRPLLRREPYVVGVDPDAAIERNRSLAERHRTTLEEYASEAEGRFDLAIAIYVLEHVADPAAFTTACARVLKPGGTLFALTPNVEHYFGATTWALSRLGVADRLLEQLHGHDDGHHHHHEHFRTEYRLNSMRRLARHLGASGFREVEFRCFDDTARYAWYLPKGVGWFAPAWSRLAYAVGSPHLMGHLSFRAVR</sequence>
<dbReference type="InterPro" id="IPR029063">
    <property type="entry name" value="SAM-dependent_MTases_sf"/>
</dbReference>
<evidence type="ECO:0000256" key="1">
    <source>
        <dbReference type="SAM" id="MobiDB-lite"/>
    </source>
</evidence>
<keyword evidence="2" id="KW-0489">Methyltransferase</keyword>
<name>A0A4P7GNV4_9ACTN</name>
<dbReference type="CDD" id="cd02440">
    <property type="entry name" value="AdoMet_MTases"/>
    <property type="match status" value="1"/>
</dbReference>
<feature type="region of interest" description="Disordered" evidence="1">
    <location>
        <begin position="21"/>
        <end position="73"/>
    </location>
</feature>
<gene>
    <name evidence="2" type="ORF">EXE57_16965</name>
</gene>
<dbReference type="GO" id="GO:0032259">
    <property type="term" value="P:methylation"/>
    <property type="evidence" value="ECO:0007669"/>
    <property type="project" value="UniProtKB-KW"/>
</dbReference>
<evidence type="ECO:0000313" key="3">
    <source>
        <dbReference type="Proteomes" id="UP000294894"/>
    </source>
</evidence>
<feature type="compositionally biased region" description="Basic residues" evidence="1">
    <location>
        <begin position="39"/>
        <end position="56"/>
    </location>
</feature>
<dbReference type="GO" id="GO:0008168">
    <property type="term" value="F:methyltransferase activity"/>
    <property type="evidence" value="ECO:0007669"/>
    <property type="project" value="UniProtKB-KW"/>
</dbReference>
<reference evidence="2 3" key="1">
    <citation type="submission" date="2019-03" db="EMBL/GenBank/DDBJ databases">
        <title>Three New Species of Nocardioides, Nocardioides euryhalodurans sp. nov., Nocardioides seonyuensis sp. nov. and Nocardioides eburneoflavus sp. nov., Iolated from Soil.</title>
        <authorList>
            <person name="Roh S.G."/>
            <person name="Lee C."/>
            <person name="Kim M.-K."/>
            <person name="Kim S.B."/>
        </authorList>
    </citation>
    <scope>NUCLEOTIDE SEQUENCE [LARGE SCALE GENOMIC DNA]</scope>
    <source>
        <strain evidence="2 3">MMS17-SY117</strain>
    </source>
</reference>
<evidence type="ECO:0000313" key="2">
    <source>
        <dbReference type="EMBL" id="QBR93780.1"/>
    </source>
</evidence>
<dbReference type="Pfam" id="PF13489">
    <property type="entry name" value="Methyltransf_23"/>
    <property type="match status" value="1"/>
</dbReference>
<keyword evidence="2" id="KW-0808">Transferase</keyword>
<dbReference type="AlphaFoldDB" id="A0A4P7GNV4"/>
<protein>
    <submittedName>
        <fullName evidence="2">Methyltransferase domain-containing protein</fullName>
    </submittedName>
</protein>
<keyword evidence="3" id="KW-1185">Reference proteome</keyword>
<dbReference type="Proteomes" id="UP000294894">
    <property type="component" value="Chromosome"/>
</dbReference>
<dbReference type="EMBL" id="CP038267">
    <property type="protein sequence ID" value="QBR93780.1"/>
    <property type="molecule type" value="Genomic_DNA"/>
</dbReference>
<organism evidence="2 3">
    <name type="scientific">Nocardioides euryhalodurans</name>
    <dbReference type="NCBI Taxonomy" id="2518370"/>
    <lineage>
        <taxon>Bacteria</taxon>
        <taxon>Bacillati</taxon>
        <taxon>Actinomycetota</taxon>
        <taxon>Actinomycetes</taxon>
        <taxon>Propionibacteriales</taxon>
        <taxon>Nocardioidaceae</taxon>
        <taxon>Nocardioides</taxon>
    </lineage>
</organism>
<proteinExistence type="predicted"/>
<dbReference type="OrthoDB" id="8209071at2"/>
<dbReference type="SUPFAM" id="SSF53335">
    <property type="entry name" value="S-adenosyl-L-methionine-dependent methyltransferases"/>
    <property type="match status" value="1"/>
</dbReference>
<dbReference type="Gene3D" id="3.40.50.150">
    <property type="entry name" value="Vaccinia Virus protein VP39"/>
    <property type="match status" value="1"/>
</dbReference>